<keyword evidence="2" id="KW-1185">Reference proteome</keyword>
<dbReference type="AlphaFoldDB" id="A0AAD6WNB9"/>
<accession>A0AAD6WNB9</accession>
<protein>
    <recommendedName>
        <fullName evidence="3">F-box domain-containing protein</fullName>
    </recommendedName>
</protein>
<evidence type="ECO:0008006" key="3">
    <source>
        <dbReference type="Google" id="ProtNLM"/>
    </source>
</evidence>
<dbReference type="Proteomes" id="UP001218188">
    <property type="component" value="Unassembled WGS sequence"/>
</dbReference>
<proteinExistence type="predicted"/>
<evidence type="ECO:0000313" key="1">
    <source>
        <dbReference type="EMBL" id="KAJ7018965.1"/>
    </source>
</evidence>
<sequence>MAHHNKLSSASRTTCPQELIELILGETDPADKATLKSCALVARSFRPTSQQLIFSVLTIVPAGRDSILALQRLADVLSAAPHLALHVRTLYLVQPSLNKPCVWMQSDILSATLSVFTNLESLKIRINWNHLHLNCEQAIYALITRSSLSSIELQ</sequence>
<dbReference type="EMBL" id="JARJCM010000312">
    <property type="protein sequence ID" value="KAJ7018965.1"/>
    <property type="molecule type" value="Genomic_DNA"/>
</dbReference>
<evidence type="ECO:0000313" key="2">
    <source>
        <dbReference type="Proteomes" id="UP001218188"/>
    </source>
</evidence>
<reference evidence="1" key="1">
    <citation type="submission" date="2023-03" db="EMBL/GenBank/DDBJ databases">
        <title>Massive genome expansion in bonnet fungi (Mycena s.s.) driven by repeated elements and novel gene families across ecological guilds.</title>
        <authorList>
            <consortium name="Lawrence Berkeley National Laboratory"/>
            <person name="Harder C.B."/>
            <person name="Miyauchi S."/>
            <person name="Viragh M."/>
            <person name="Kuo A."/>
            <person name="Thoen E."/>
            <person name="Andreopoulos B."/>
            <person name="Lu D."/>
            <person name="Skrede I."/>
            <person name="Drula E."/>
            <person name="Henrissat B."/>
            <person name="Morin E."/>
            <person name="Kohler A."/>
            <person name="Barry K."/>
            <person name="LaButti K."/>
            <person name="Morin E."/>
            <person name="Salamov A."/>
            <person name="Lipzen A."/>
            <person name="Mereny Z."/>
            <person name="Hegedus B."/>
            <person name="Baldrian P."/>
            <person name="Stursova M."/>
            <person name="Weitz H."/>
            <person name="Taylor A."/>
            <person name="Grigoriev I.V."/>
            <person name="Nagy L.G."/>
            <person name="Martin F."/>
            <person name="Kauserud H."/>
        </authorList>
    </citation>
    <scope>NUCLEOTIDE SEQUENCE</scope>
    <source>
        <strain evidence="1">CBHHK200</strain>
    </source>
</reference>
<organism evidence="1 2">
    <name type="scientific">Mycena alexandri</name>
    <dbReference type="NCBI Taxonomy" id="1745969"/>
    <lineage>
        <taxon>Eukaryota</taxon>
        <taxon>Fungi</taxon>
        <taxon>Dikarya</taxon>
        <taxon>Basidiomycota</taxon>
        <taxon>Agaricomycotina</taxon>
        <taxon>Agaricomycetes</taxon>
        <taxon>Agaricomycetidae</taxon>
        <taxon>Agaricales</taxon>
        <taxon>Marasmiineae</taxon>
        <taxon>Mycenaceae</taxon>
        <taxon>Mycena</taxon>
    </lineage>
</organism>
<comment type="caution">
    <text evidence="1">The sequence shown here is derived from an EMBL/GenBank/DDBJ whole genome shotgun (WGS) entry which is preliminary data.</text>
</comment>
<name>A0AAD6WNB9_9AGAR</name>
<gene>
    <name evidence="1" type="ORF">C8F04DRAFT_355154</name>
</gene>